<organism evidence="4 5">
    <name type="scientific">Phenylobacterium koreense</name>
    <dbReference type="NCBI Taxonomy" id="266125"/>
    <lineage>
        <taxon>Bacteria</taxon>
        <taxon>Pseudomonadati</taxon>
        <taxon>Pseudomonadota</taxon>
        <taxon>Alphaproteobacteria</taxon>
        <taxon>Caulobacterales</taxon>
        <taxon>Caulobacteraceae</taxon>
        <taxon>Phenylobacterium</taxon>
    </lineage>
</organism>
<sequence>MMPFLNVKLVEGVFTPDQKHEMAKALTDVMVRFEGSEAFREVVWVLIEELHPDGWHIGGRPFEGPKSLKEAMGRVAAMDATITGHPKTRGEWAEAAPPTC</sequence>
<dbReference type="PANTHER" id="PTHR35530">
    <property type="entry name" value="TAUTOMERASE-RELATED"/>
    <property type="match status" value="1"/>
</dbReference>
<dbReference type="GO" id="GO:0016853">
    <property type="term" value="F:isomerase activity"/>
    <property type="evidence" value="ECO:0007669"/>
    <property type="project" value="UniProtKB-KW"/>
</dbReference>
<dbReference type="EC" id="5.3.2.6" evidence="4"/>
<evidence type="ECO:0000256" key="1">
    <source>
        <dbReference type="ARBA" id="ARBA00006723"/>
    </source>
</evidence>
<evidence type="ECO:0000313" key="5">
    <source>
        <dbReference type="Proteomes" id="UP001549110"/>
    </source>
</evidence>
<dbReference type="Proteomes" id="UP001549110">
    <property type="component" value="Unassembled WGS sequence"/>
</dbReference>
<dbReference type="Pfam" id="PF01361">
    <property type="entry name" value="Tautomerase"/>
    <property type="match status" value="1"/>
</dbReference>
<gene>
    <name evidence="4" type="ORF">ABID41_003663</name>
</gene>
<dbReference type="InterPro" id="IPR014347">
    <property type="entry name" value="Tautomerase/MIF_sf"/>
</dbReference>
<evidence type="ECO:0000259" key="3">
    <source>
        <dbReference type="Pfam" id="PF01361"/>
    </source>
</evidence>
<dbReference type="InterPro" id="IPR004370">
    <property type="entry name" value="4-OT-like_dom"/>
</dbReference>
<evidence type="ECO:0000256" key="2">
    <source>
        <dbReference type="ARBA" id="ARBA00023235"/>
    </source>
</evidence>
<protein>
    <submittedName>
        <fullName evidence="4">4-oxalocrotonate tautomerase</fullName>
        <ecNumber evidence="4">5.3.2.6</ecNumber>
    </submittedName>
</protein>
<name>A0ABV2EN84_9CAUL</name>
<dbReference type="SUPFAM" id="SSF55331">
    <property type="entry name" value="Tautomerase/MIF"/>
    <property type="match status" value="1"/>
</dbReference>
<comment type="similarity">
    <text evidence="1">Belongs to the 4-oxalocrotonate tautomerase family.</text>
</comment>
<accession>A0ABV2EN84</accession>
<reference evidence="4 5" key="1">
    <citation type="submission" date="2024-06" db="EMBL/GenBank/DDBJ databases">
        <title>Genomic Encyclopedia of Type Strains, Phase IV (KMG-IV): sequencing the most valuable type-strain genomes for metagenomic binning, comparative biology and taxonomic classification.</title>
        <authorList>
            <person name="Goeker M."/>
        </authorList>
    </citation>
    <scope>NUCLEOTIDE SEQUENCE [LARGE SCALE GENOMIC DNA]</scope>
    <source>
        <strain evidence="4 5">DSM 17809</strain>
    </source>
</reference>
<feature type="domain" description="4-oxalocrotonate tautomerase-like" evidence="3">
    <location>
        <begin position="3"/>
        <end position="62"/>
    </location>
</feature>
<evidence type="ECO:0000313" key="4">
    <source>
        <dbReference type="EMBL" id="MET3528524.1"/>
    </source>
</evidence>
<dbReference type="Gene3D" id="3.30.429.10">
    <property type="entry name" value="Macrophage Migration Inhibitory Factor"/>
    <property type="match status" value="1"/>
</dbReference>
<dbReference type="EMBL" id="JBEPLU010000003">
    <property type="protein sequence ID" value="MET3528524.1"/>
    <property type="molecule type" value="Genomic_DNA"/>
</dbReference>
<comment type="caution">
    <text evidence="4">The sequence shown here is derived from an EMBL/GenBank/DDBJ whole genome shotgun (WGS) entry which is preliminary data.</text>
</comment>
<keyword evidence="5" id="KW-1185">Reference proteome</keyword>
<dbReference type="PANTHER" id="PTHR35530:SF1">
    <property type="entry name" value="2-HYDROXYMUCONATE TAUTOMERASE"/>
    <property type="match status" value="1"/>
</dbReference>
<keyword evidence="2 4" id="KW-0413">Isomerase</keyword>
<proteinExistence type="inferred from homology"/>
<dbReference type="RefSeq" id="WP_354298393.1">
    <property type="nucleotide sequence ID" value="NZ_JBEPLU010000003.1"/>
</dbReference>